<comment type="catalytic activity">
    <reaction evidence="7">
        <text>isochorismate + 2-oxoglutarate + H(+) = 5-enolpyruvoyl-6-hydroxy-2-succinyl-cyclohex-3-ene-1-carboxylate + CO2</text>
        <dbReference type="Rhea" id="RHEA:25593"/>
        <dbReference type="ChEBI" id="CHEBI:15378"/>
        <dbReference type="ChEBI" id="CHEBI:16526"/>
        <dbReference type="ChEBI" id="CHEBI:16810"/>
        <dbReference type="ChEBI" id="CHEBI:29780"/>
        <dbReference type="ChEBI" id="CHEBI:58818"/>
        <dbReference type="EC" id="2.2.1.9"/>
    </reaction>
</comment>
<evidence type="ECO:0000256" key="8">
    <source>
        <dbReference type="SAM" id="MobiDB-lite"/>
    </source>
</evidence>
<evidence type="ECO:0000256" key="4">
    <source>
        <dbReference type="ARBA" id="ARBA00022842"/>
    </source>
</evidence>
<dbReference type="InterPro" id="IPR029061">
    <property type="entry name" value="THDP-binding"/>
</dbReference>
<comment type="similarity">
    <text evidence="7">Belongs to the TPP enzyme family. MenD subfamily.</text>
</comment>
<accession>A0A411YGT0</accession>
<evidence type="ECO:0000256" key="2">
    <source>
        <dbReference type="ARBA" id="ARBA00022679"/>
    </source>
</evidence>
<evidence type="ECO:0000256" key="7">
    <source>
        <dbReference type="HAMAP-Rule" id="MF_01659"/>
    </source>
</evidence>
<dbReference type="GO" id="GO:0030976">
    <property type="term" value="F:thiamine pyrophosphate binding"/>
    <property type="evidence" value="ECO:0007669"/>
    <property type="project" value="UniProtKB-UniRule"/>
</dbReference>
<protein>
    <recommendedName>
        <fullName evidence="7">2-succinyl-5-enolpyruvyl-6-hydroxy-3-cyclohexene-1-carboxylate synthase</fullName>
        <shortName evidence="7">SEPHCHC synthase</shortName>
        <ecNumber evidence="7">2.2.1.9</ecNumber>
    </recommendedName>
    <alternativeName>
        <fullName evidence="7">Menaquinone biosynthesis protein MenD</fullName>
    </alternativeName>
</protein>
<organism evidence="11 12">
    <name type="scientific">Egibacter rhizosphaerae</name>
    <dbReference type="NCBI Taxonomy" id="1670831"/>
    <lineage>
        <taxon>Bacteria</taxon>
        <taxon>Bacillati</taxon>
        <taxon>Actinomycetota</taxon>
        <taxon>Nitriliruptoria</taxon>
        <taxon>Egibacterales</taxon>
        <taxon>Egibacteraceae</taxon>
        <taxon>Egibacter</taxon>
    </lineage>
</organism>
<dbReference type="GO" id="GO:0000287">
    <property type="term" value="F:magnesium ion binding"/>
    <property type="evidence" value="ECO:0007669"/>
    <property type="project" value="UniProtKB-UniRule"/>
</dbReference>
<dbReference type="Gene3D" id="3.40.50.1220">
    <property type="entry name" value="TPP-binding domain"/>
    <property type="match status" value="1"/>
</dbReference>
<dbReference type="Proteomes" id="UP000291469">
    <property type="component" value="Chromosome"/>
</dbReference>
<comment type="subunit">
    <text evidence="7">Homodimer.</text>
</comment>
<feature type="domain" description="Thiamine pyrophosphate enzyme N-terminal TPP-binding" evidence="10">
    <location>
        <begin position="10"/>
        <end position="124"/>
    </location>
</feature>
<comment type="pathway">
    <text evidence="7">Quinol/quinone metabolism; menaquinone biosynthesis.</text>
</comment>
<keyword evidence="6 7" id="KW-0464">Manganese</keyword>
<dbReference type="Gene3D" id="3.40.50.970">
    <property type="match status" value="2"/>
</dbReference>
<dbReference type="InterPro" id="IPR011766">
    <property type="entry name" value="TPP_enzyme_TPP-bd"/>
</dbReference>
<evidence type="ECO:0000313" key="11">
    <source>
        <dbReference type="EMBL" id="QBI20351.1"/>
    </source>
</evidence>
<dbReference type="CDD" id="cd07037">
    <property type="entry name" value="TPP_PYR_MenD"/>
    <property type="match status" value="1"/>
</dbReference>
<sequence length="588" mass="60365">MSAPNASTAIARVLVDELARTGVNDVVLAPGSRSAALAGALAEHSGVRVHVALDERSGGFCALGIARAAGGPAAVVTTSGTAVANLLPAVVEADEAGAGLLVVSANRPPELRGTGANQAIDQTKLFGDHVRWFAELGVAEDRAGAPAAWRSTVCRAVAEARGVGARPGPVHVDVAFREPTVPASDDGRTRGEPFRTPLDGRADGEPWTRVTRTLAEPEPEELDDLAARIAAAPRGLVVVGETTAPPEPIHRLARAAGWPVVAEPLSGARDGELVVAAAPYLAAHEGFAASHRPDLVLRIGRGGLSRALGSWLGADVSQVLLDPHGAWTDPERALSGILVADPARACEGLRRRLDALGAALDPAWLESWREADAGATDALHAVLDATDAPSEPRTARDVAAAAPDGATLVVGSSMPVRDLDLAMRPRGGLRVLGNRGASGIDGIVSTALGAALGGPGPVLGLVGDLSLLHDANGFLLDAEAQRLDCTLVVVQNDGGGIFSLLPPVDHLPSEAFERLFSTPHGRDVADLARLHGVPHTRVDRAAALPGAVGEAVAAGGVRLVEVRTDREANRALHRDLQAATARALDALP</sequence>
<dbReference type="InterPro" id="IPR029035">
    <property type="entry name" value="DHS-like_NAD/FAD-binding_dom"/>
</dbReference>
<comment type="cofactor">
    <cofactor evidence="7">
        <name>thiamine diphosphate</name>
        <dbReference type="ChEBI" id="CHEBI:58937"/>
    </cofactor>
    <text evidence="7">Binds 1 thiamine pyrophosphate per subunit.</text>
</comment>
<dbReference type="EC" id="2.2.1.9" evidence="7"/>
<dbReference type="UniPathway" id="UPA01057">
    <property type="reaction ID" value="UER00164"/>
</dbReference>
<feature type="region of interest" description="Disordered" evidence="8">
    <location>
        <begin position="180"/>
        <end position="204"/>
    </location>
</feature>
<keyword evidence="12" id="KW-1185">Reference proteome</keyword>
<dbReference type="PIRSF" id="PIRSF004983">
    <property type="entry name" value="MenD"/>
    <property type="match status" value="1"/>
</dbReference>
<evidence type="ECO:0000259" key="9">
    <source>
        <dbReference type="Pfam" id="PF02775"/>
    </source>
</evidence>
<dbReference type="SUPFAM" id="SSF52518">
    <property type="entry name" value="Thiamin diphosphate-binding fold (THDP-binding)"/>
    <property type="match status" value="2"/>
</dbReference>
<evidence type="ECO:0000256" key="5">
    <source>
        <dbReference type="ARBA" id="ARBA00023052"/>
    </source>
</evidence>
<dbReference type="Pfam" id="PF02776">
    <property type="entry name" value="TPP_enzyme_N"/>
    <property type="match status" value="1"/>
</dbReference>
<dbReference type="AlphaFoldDB" id="A0A411YGT0"/>
<dbReference type="GO" id="GO:0009234">
    <property type="term" value="P:menaquinone biosynthetic process"/>
    <property type="evidence" value="ECO:0007669"/>
    <property type="project" value="UniProtKB-UniRule"/>
</dbReference>
<dbReference type="NCBIfam" id="TIGR00173">
    <property type="entry name" value="menD"/>
    <property type="match status" value="1"/>
</dbReference>
<keyword evidence="2 7" id="KW-0808">Transferase</keyword>
<keyword evidence="4 7" id="KW-0460">Magnesium</keyword>
<dbReference type="SUPFAM" id="SSF52467">
    <property type="entry name" value="DHS-like NAD/FAD-binding domain"/>
    <property type="match status" value="1"/>
</dbReference>
<dbReference type="EMBL" id="CP036402">
    <property type="protein sequence ID" value="QBI20351.1"/>
    <property type="molecule type" value="Genomic_DNA"/>
</dbReference>
<evidence type="ECO:0000256" key="6">
    <source>
        <dbReference type="ARBA" id="ARBA00023211"/>
    </source>
</evidence>
<evidence type="ECO:0000313" key="12">
    <source>
        <dbReference type="Proteomes" id="UP000291469"/>
    </source>
</evidence>
<evidence type="ECO:0000256" key="1">
    <source>
        <dbReference type="ARBA" id="ARBA00022428"/>
    </source>
</evidence>
<dbReference type="CDD" id="cd02009">
    <property type="entry name" value="TPP_SHCHC_synthase"/>
    <property type="match status" value="1"/>
</dbReference>
<dbReference type="GO" id="GO:0070204">
    <property type="term" value="F:2-succinyl-5-enolpyruvyl-6-hydroxy-3-cyclohexene-1-carboxylic-acid synthase activity"/>
    <property type="evidence" value="ECO:0007669"/>
    <property type="project" value="UniProtKB-UniRule"/>
</dbReference>
<comment type="cofactor">
    <cofactor evidence="7">
        <name>Mg(2+)</name>
        <dbReference type="ChEBI" id="CHEBI:18420"/>
    </cofactor>
    <cofactor evidence="7">
        <name>Mn(2+)</name>
        <dbReference type="ChEBI" id="CHEBI:29035"/>
    </cofactor>
</comment>
<feature type="compositionally biased region" description="Basic and acidic residues" evidence="8">
    <location>
        <begin position="185"/>
        <end position="204"/>
    </location>
</feature>
<gene>
    <name evidence="7 11" type="primary">menD</name>
    <name evidence="11" type="ORF">ER308_12770</name>
</gene>
<dbReference type="UniPathway" id="UPA00079"/>
<dbReference type="Pfam" id="PF02775">
    <property type="entry name" value="TPP_enzyme_C"/>
    <property type="match status" value="1"/>
</dbReference>
<dbReference type="RefSeq" id="WP_131155348.1">
    <property type="nucleotide sequence ID" value="NZ_CP036402.1"/>
</dbReference>
<name>A0A411YGT0_9ACTN</name>
<comment type="pathway">
    <text evidence="7">Quinol/quinone metabolism; 1,4-dihydroxy-2-naphthoate biosynthesis; 1,4-dihydroxy-2-naphthoate from chorismate: step 2/7.</text>
</comment>
<evidence type="ECO:0000256" key="3">
    <source>
        <dbReference type="ARBA" id="ARBA00022723"/>
    </source>
</evidence>
<keyword evidence="5 7" id="KW-0786">Thiamine pyrophosphate</keyword>
<proteinExistence type="inferred from homology"/>
<dbReference type="InterPro" id="IPR004433">
    <property type="entry name" value="MenaQ_synth_MenD"/>
</dbReference>
<dbReference type="PANTHER" id="PTHR42916:SF1">
    <property type="entry name" value="PROTEIN PHYLLO, CHLOROPLASTIC"/>
    <property type="match status" value="1"/>
</dbReference>
<dbReference type="KEGG" id="erz:ER308_12770"/>
<keyword evidence="1 7" id="KW-0474">Menaquinone biosynthesis</keyword>
<feature type="domain" description="Thiamine pyrophosphate enzyme TPP-binding" evidence="9">
    <location>
        <begin position="443"/>
        <end position="562"/>
    </location>
</feature>
<dbReference type="HAMAP" id="MF_01659">
    <property type="entry name" value="MenD"/>
    <property type="match status" value="1"/>
</dbReference>
<comment type="function">
    <text evidence="7">Catalyzes the thiamine diphosphate-dependent decarboxylation of 2-oxoglutarate and the subsequent addition of the resulting succinic semialdehyde-thiamine pyrophosphate anion to isochorismate to yield 2-succinyl-5-enolpyruvyl-6-hydroxy-3-cyclohexene-1-carboxylate (SEPHCHC).</text>
</comment>
<dbReference type="PANTHER" id="PTHR42916">
    <property type="entry name" value="2-SUCCINYL-5-ENOLPYRUVYL-6-HYDROXY-3-CYCLOHEXENE-1-CARBOXYLATE SYNTHASE"/>
    <property type="match status" value="1"/>
</dbReference>
<dbReference type="GO" id="GO:0030145">
    <property type="term" value="F:manganese ion binding"/>
    <property type="evidence" value="ECO:0007669"/>
    <property type="project" value="UniProtKB-UniRule"/>
</dbReference>
<evidence type="ECO:0000259" key="10">
    <source>
        <dbReference type="Pfam" id="PF02776"/>
    </source>
</evidence>
<reference evidence="11 12" key="1">
    <citation type="submission" date="2019-01" db="EMBL/GenBank/DDBJ databases">
        <title>Egibacter rhizosphaerae EGI 80759T.</title>
        <authorList>
            <person name="Chen D.-D."/>
            <person name="Tian Y."/>
            <person name="Jiao J.-Y."/>
            <person name="Zhang X.-T."/>
            <person name="Zhang Y.-G."/>
            <person name="Zhang Y."/>
            <person name="Xiao M."/>
            <person name="Shu W.-S."/>
            <person name="Li W.-J."/>
        </authorList>
    </citation>
    <scope>NUCLEOTIDE SEQUENCE [LARGE SCALE GENOMIC DNA]</scope>
    <source>
        <strain evidence="11 12">EGI 80759</strain>
    </source>
</reference>
<keyword evidence="3 7" id="KW-0479">Metal-binding</keyword>
<dbReference type="InterPro" id="IPR012001">
    <property type="entry name" value="Thiamin_PyroP_enz_TPP-bd_dom"/>
</dbReference>
<dbReference type="OrthoDB" id="9791859at2"/>